<dbReference type="EMBL" id="CP053189">
    <property type="protein sequence ID" value="QJS11344.1"/>
    <property type="molecule type" value="Genomic_DNA"/>
</dbReference>
<evidence type="ECO:0000256" key="9">
    <source>
        <dbReference type="SAM" id="Phobius"/>
    </source>
</evidence>
<dbReference type="Gene3D" id="3.30.70.1450">
    <property type="entry name" value="Regulator of K+ conductance, C-terminal domain"/>
    <property type="match status" value="1"/>
</dbReference>
<dbReference type="RefSeq" id="WP_171155189.1">
    <property type="nucleotide sequence ID" value="NZ_CP053189.1"/>
</dbReference>
<keyword evidence="2" id="KW-0813">Transport</keyword>
<dbReference type="InterPro" id="IPR036291">
    <property type="entry name" value="NAD(P)-bd_dom_sf"/>
</dbReference>
<name>A0A6M4PL65_9ACTN</name>
<evidence type="ECO:0000256" key="7">
    <source>
        <dbReference type="ARBA" id="ARBA00023303"/>
    </source>
</evidence>
<comment type="subcellular location">
    <subcellularLocation>
        <location evidence="1">Endomembrane system</location>
        <topology evidence="1">Multi-pass membrane protein</topology>
    </subcellularLocation>
</comment>
<feature type="domain" description="RCK C-terminal" evidence="10">
    <location>
        <begin position="282"/>
        <end position="368"/>
    </location>
</feature>
<keyword evidence="4 9" id="KW-1133">Transmembrane helix</keyword>
<dbReference type="KEGG" id="sarg:HKX69_19160"/>
<dbReference type="GO" id="GO:0008324">
    <property type="term" value="F:monoatomic cation transmembrane transporter activity"/>
    <property type="evidence" value="ECO:0007669"/>
    <property type="project" value="InterPro"/>
</dbReference>
<keyword evidence="3 9" id="KW-0812">Transmembrane</keyword>
<dbReference type="GO" id="GO:0006813">
    <property type="term" value="P:potassium ion transport"/>
    <property type="evidence" value="ECO:0007669"/>
    <property type="project" value="InterPro"/>
</dbReference>
<protein>
    <submittedName>
        <fullName evidence="11">NAD-binding lipoprotein</fullName>
    </submittedName>
</protein>
<dbReference type="PROSITE" id="PS51202">
    <property type="entry name" value="RCK_C"/>
    <property type="match status" value="1"/>
</dbReference>
<dbReference type="SUPFAM" id="SSF51735">
    <property type="entry name" value="NAD(P)-binding Rossmann-fold domains"/>
    <property type="match status" value="1"/>
</dbReference>
<dbReference type="GO" id="GO:0012505">
    <property type="term" value="C:endomembrane system"/>
    <property type="evidence" value="ECO:0007669"/>
    <property type="project" value="UniProtKB-SubCell"/>
</dbReference>
<accession>A0A6M4PL65</accession>
<dbReference type="PANTHER" id="PTHR31563:SF10">
    <property type="entry name" value="ION CHANNEL POLLUX-RELATED"/>
    <property type="match status" value="1"/>
</dbReference>
<evidence type="ECO:0000313" key="12">
    <source>
        <dbReference type="Proteomes" id="UP000502641"/>
    </source>
</evidence>
<feature type="region of interest" description="Disordered" evidence="8">
    <location>
        <begin position="628"/>
        <end position="676"/>
    </location>
</feature>
<reference evidence="11 12" key="1">
    <citation type="submission" date="2020-05" db="EMBL/GenBank/DDBJ databases">
        <authorList>
            <person name="Li K."/>
        </authorList>
    </citation>
    <scope>NUCLEOTIDE SEQUENCE [LARGE SCALE GENOMIC DNA]</scope>
    <source>
        <strain evidence="12">jing01</strain>
    </source>
</reference>
<dbReference type="InterPro" id="IPR006037">
    <property type="entry name" value="RCK_C"/>
</dbReference>
<keyword evidence="6 9" id="KW-0472">Membrane</keyword>
<dbReference type="AlphaFoldDB" id="A0A6M4PL65"/>
<dbReference type="SUPFAM" id="SSF116726">
    <property type="entry name" value="TrkA C-terminal domain-like"/>
    <property type="match status" value="1"/>
</dbReference>
<evidence type="ECO:0000256" key="1">
    <source>
        <dbReference type="ARBA" id="ARBA00004127"/>
    </source>
</evidence>
<dbReference type="PANTHER" id="PTHR31563">
    <property type="entry name" value="ION CHANNEL POLLUX-RELATED"/>
    <property type="match status" value="1"/>
</dbReference>
<evidence type="ECO:0000259" key="10">
    <source>
        <dbReference type="PROSITE" id="PS51202"/>
    </source>
</evidence>
<dbReference type="Proteomes" id="UP000502641">
    <property type="component" value="Chromosome"/>
</dbReference>
<evidence type="ECO:0000256" key="6">
    <source>
        <dbReference type="ARBA" id="ARBA00023136"/>
    </source>
</evidence>
<dbReference type="InterPro" id="IPR036721">
    <property type="entry name" value="RCK_C_sf"/>
</dbReference>
<keyword evidence="5" id="KW-0406">Ion transport</keyword>
<keyword evidence="12" id="KW-1185">Reference proteome</keyword>
<dbReference type="Pfam" id="PF06241">
    <property type="entry name" value="Castor_Poll_mid"/>
    <property type="match status" value="1"/>
</dbReference>
<organism evidence="11 12">
    <name type="scientific">Streptomyces argyrophylli</name>
    <dbReference type="NCBI Taxonomy" id="2726118"/>
    <lineage>
        <taxon>Bacteria</taxon>
        <taxon>Bacillati</taxon>
        <taxon>Actinomycetota</taxon>
        <taxon>Actinomycetes</taxon>
        <taxon>Kitasatosporales</taxon>
        <taxon>Streptomycetaceae</taxon>
        <taxon>Streptomyces</taxon>
    </lineage>
</organism>
<dbReference type="Gene3D" id="3.40.50.720">
    <property type="entry name" value="NAD(P)-binding Rossmann-like Domain"/>
    <property type="match status" value="2"/>
</dbReference>
<feature type="transmembrane region" description="Helical" evidence="9">
    <location>
        <begin position="84"/>
        <end position="110"/>
    </location>
</feature>
<dbReference type="InterPro" id="IPR010420">
    <property type="entry name" value="CASTOR/POLLUX/SYM8_dom"/>
</dbReference>
<evidence type="ECO:0000256" key="2">
    <source>
        <dbReference type="ARBA" id="ARBA00022448"/>
    </source>
</evidence>
<feature type="compositionally biased region" description="Basic and acidic residues" evidence="8">
    <location>
        <begin position="645"/>
        <end position="667"/>
    </location>
</feature>
<keyword evidence="7" id="KW-0407">Ion channel</keyword>
<evidence type="ECO:0000256" key="5">
    <source>
        <dbReference type="ARBA" id="ARBA00023065"/>
    </source>
</evidence>
<evidence type="ECO:0000313" key="11">
    <source>
        <dbReference type="EMBL" id="QJS11344.1"/>
    </source>
</evidence>
<dbReference type="InterPro" id="IPR044849">
    <property type="entry name" value="CASTOR/POLLUX/SYM8-like"/>
</dbReference>
<feature type="transmembrane region" description="Helical" evidence="9">
    <location>
        <begin position="20"/>
        <end position="48"/>
    </location>
</feature>
<evidence type="ECO:0000256" key="3">
    <source>
        <dbReference type="ARBA" id="ARBA00022692"/>
    </source>
</evidence>
<evidence type="ECO:0000256" key="4">
    <source>
        <dbReference type="ARBA" id="ARBA00022989"/>
    </source>
</evidence>
<evidence type="ECO:0000256" key="8">
    <source>
        <dbReference type="SAM" id="MobiDB-lite"/>
    </source>
</evidence>
<sequence length="676" mass="71234">MEQRRPGVGARARYWFDTTLARGTSALVGWLVAVCLALVVPASAVLVWTAPHPPAGLSGKLAQVWRLTGETLRLGGTTGTPARVLLSVLLALVALVYVSTLVGLVTTGLTERLIALRRGRSTLVEYGHVVVLGWSEQVFTVVGELVAAGANQRRSAVAVLADRDKTAMEEALYSKVGPTGRTRLICRSGPSTDPAVLALTSPATADAVLVLPPDDPRGDADVVKTLLALRAAVSGDGATAPVVAAVRDGAYLLAARLAAGEHGIVVESDTVTARLIAQAARRPGLSLVHRELLDFAGDEFYPASHPSLVGRDFGDVLLSYGNACAVGVIRAGGPWLNPPAGTVIEPDDRIIVIAADDDTAELADCARWVDERLMASPRPRDTRPERVLVLGWNRRAPLILREWGRNAPPGSVAEVVTEEDGATVRTACPAGEAHWRCVHRDGDTTRPETLYGLDIASCDSVIVLGRDPRPGEPPEEPDNRTLVTLLVLRHLEQRIGRELPVVTELADDGNRPLAPLGPGADVIISGKLVGLLMAQISQNRHLAAVFDELFSAGGTQVHLRPAADYVLSGQEASFATVVAAARDRGECAIGYRSHADVGRAPGYGLRVNPPKAERRCWTTGDEVVVIAGADDGRASGGGRVPRSRGARDERHDGDGHGDGRSEGDARAGDGTGPSTG</sequence>
<gene>
    <name evidence="11" type="ORF">HKX69_19160</name>
</gene>
<proteinExistence type="predicted"/>
<keyword evidence="11" id="KW-0449">Lipoprotein</keyword>